<feature type="chain" id="PRO_5045376857" evidence="1">
    <location>
        <begin position="28"/>
        <end position="116"/>
    </location>
</feature>
<evidence type="ECO:0000313" key="2">
    <source>
        <dbReference type="EMBL" id="MFC3457788.1"/>
    </source>
</evidence>
<reference evidence="3" key="1">
    <citation type="journal article" date="2019" name="Int. J. Syst. Evol. Microbiol.">
        <title>The Global Catalogue of Microorganisms (GCM) 10K type strain sequencing project: providing services to taxonomists for standard genome sequencing and annotation.</title>
        <authorList>
            <consortium name="The Broad Institute Genomics Platform"/>
            <consortium name="The Broad Institute Genome Sequencing Center for Infectious Disease"/>
            <person name="Wu L."/>
            <person name="Ma J."/>
        </authorList>
    </citation>
    <scope>NUCLEOTIDE SEQUENCE [LARGE SCALE GENOMIC DNA]</scope>
    <source>
        <strain evidence="3">CCM 7480</strain>
    </source>
</reference>
<protein>
    <submittedName>
        <fullName evidence="2">Uncharacterized protein</fullName>
    </submittedName>
</protein>
<dbReference type="Proteomes" id="UP001595665">
    <property type="component" value="Unassembled WGS sequence"/>
</dbReference>
<keyword evidence="3" id="KW-1185">Reference proteome</keyword>
<feature type="signal peptide" evidence="1">
    <location>
        <begin position="1"/>
        <end position="27"/>
    </location>
</feature>
<proteinExistence type="predicted"/>
<gene>
    <name evidence="2" type="ORF">ACFOPH_05960</name>
</gene>
<evidence type="ECO:0000256" key="1">
    <source>
        <dbReference type="SAM" id="SignalP"/>
    </source>
</evidence>
<comment type="caution">
    <text evidence="2">The sequence shown here is derived from an EMBL/GenBank/DDBJ whole genome shotgun (WGS) entry which is preliminary data.</text>
</comment>
<name>A0ABV7PIB7_9BURK</name>
<sequence length="116" mass="12215">MFKSTNPASTAAFTSAFTAAFFLVGLAGCGTTPLTVDDGRPLDSRLIANMRDFSDAAVSFRPAIVRSAAAADSGCANEYELPFDAMTTYGLDDDIRVAWVRALGLDENLTVIAADP</sequence>
<keyword evidence="1" id="KW-0732">Signal</keyword>
<organism evidence="2 3">
    <name type="scientific">Massilia haematophila</name>
    <dbReference type="NCBI Taxonomy" id="457923"/>
    <lineage>
        <taxon>Bacteria</taxon>
        <taxon>Pseudomonadati</taxon>
        <taxon>Pseudomonadota</taxon>
        <taxon>Betaproteobacteria</taxon>
        <taxon>Burkholderiales</taxon>
        <taxon>Oxalobacteraceae</taxon>
        <taxon>Telluria group</taxon>
        <taxon>Massilia</taxon>
    </lineage>
</organism>
<dbReference type="EMBL" id="JBHRVV010000001">
    <property type="protein sequence ID" value="MFC3457788.1"/>
    <property type="molecule type" value="Genomic_DNA"/>
</dbReference>
<accession>A0ABV7PIB7</accession>
<evidence type="ECO:0000313" key="3">
    <source>
        <dbReference type="Proteomes" id="UP001595665"/>
    </source>
</evidence>
<dbReference type="RefSeq" id="WP_312551135.1">
    <property type="nucleotide sequence ID" value="NZ_JBHRVV010000001.1"/>
</dbReference>
<dbReference type="PROSITE" id="PS51257">
    <property type="entry name" value="PROKAR_LIPOPROTEIN"/>
    <property type="match status" value="1"/>
</dbReference>